<sequence length="58" mass="6644">MNQTAVPIKSSGNTAGFEILFYINMRKAWQPNAKLELSEDSALEWQKRHYRGHAFSCA</sequence>
<protein>
    <submittedName>
        <fullName evidence="1">Uncharacterized protein</fullName>
    </submittedName>
</protein>
<organism evidence="1 2">
    <name type="scientific">Acidithiobacillus thiooxidans ATCC 19377</name>
    <dbReference type="NCBI Taxonomy" id="637390"/>
    <lineage>
        <taxon>Bacteria</taxon>
        <taxon>Pseudomonadati</taxon>
        <taxon>Pseudomonadota</taxon>
        <taxon>Acidithiobacillia</taxon>
        <taxon>Acidithiobacillales</taxon>
        <taxon>Acidithiobacillaceae</taxon>
        <taxon>Acidithiobacillus</taxon>
    </lineage>
</organism>
<dbReference type="AlphaFoldDB" id="A0A543Q5X8"/>
<gene>
    <name evidence="1" type="ORF">DLNHIDIE_01596</name>
</gene>
<dbReference type="EMBL" id="SZUV01000001">
    <property type="protein sequence ID" value="TQN51719.1"/>
    <property type="molecule type" value="Genomic_DNA"/>
</dbReference>
<proteinExistence type="predicted"/>
<dbReference type="RefSeq" id="WP_158627790.1">
    <property type="nucleotide sequence ID" value="NZ_SZUV01000001.1"/>
</dbReference>
<comment type="caution">
    <text evidence="1">The sequence shown here is derived from an EMBL/GenBank/DDBJ whole genome shotgun (WGS) entry which is preliminary data.</text>
</comment>
<evidence type="ECO:0000313" key="2">
    <source>
        <dbReference type="Proteomes" id="UP000315403"/>
    </source>
</evidence>
<evidence type="ECO:0000313" key="1">
    <source>
        <dbReference type="EMBL" id="TQN51719.1"/>
    </source>
</evidence>
<reference evidence="1 2" key="1">
    <citation type="submission" date="2019-03" db="EMBL/GenBank/DDBJ databases">
        <title>New insights into Acidothiobacillus thiooxidans sulfur metabolism through coupled gene expression, solution geochemistry, microscopy and spectroscopy analyses.</title>
        <authorList>
            <person name="Camacho D."/>
            <person name="Frazao R."/>
            <person name="Fouillen A."/>
            <person name="Nanci A."/>
            <person name="Lang B.F."/>
            <person name="Apte S.C."/>
            <person name="Baron C."/>
            <person name="Warren L.A."/>
        </authorList>
    </citation>
    <scope>NUCLEOTIDE SEQUENCE [LARGE SCALE GENOMIC DNA]</scope>
    <source>
        <strain evidence="1 2">ATCC 19377</strain>
    </source>
</reference>
<dbReference type="Proteomes" id="UP000315403">
    <property type="component" value="Unassembled WGS sequence"/>
</dbReference>
<accession>A0A543Q5X8</accession>
<name>A0A543Q5X8_ACITH</name>